<feature type="compositionally biased region" description="Gly residues" evidence="1">
    <location>
        <begin position="34"/>
        <end position="87"/>
    </location>
</feature>
<feature type="compositionally biased region" description="Low complexity" evidence="1">
    <location>
        <begin position="215"/>
        <end position="239"/>
    </location>
</feature>
<evidence type="ECO:0000259" key="2">
    <source>
        <dbReference type="PROSITE" id="PS50914"/>
    </source>
</evidence>
<feature type="region of interest" description="Disordered" evidence="1">
    <location>
        <begin position="200"/>
        <end position="239"/>
    </location>
</feature>
<dbReference type="InterPro" id="IPR047800">
    <property type="entry name" value="SWFGD_dom"/>
</dbReference>
<feature type="region of interest" description="Disordered" evidence="1">
    <location>
        <begin position="1"/>
        <end position="145"/>
    </location>
</feature>
<evidence type="ECO:0000313" key="3">
    <source>
        <dbReference type="EMBL" id="PZF79003.1"/>
    </source>
</evidence>
<dbReference type="PANTHER" id="PTHR34606">
    <property type="entry name" value="BON DOMAIN-CONTAINING PROTEIN"/>
    <property type="match status" value="1"/>
</dbReference>
<name>A0A2W2CFT1_9HYPH</name>
<reference evidence="4" key="1">
    <citation type="submission" date="2018-06" db="EMBL/GenBank/DDBJ databases">
        <title>Aestuariibacter litoralis strain KCTC 52945T.</title>
        <authorList>
            <person name="Li X."/>
            <person name="Salam N."/>
            <person name="Li J.-L."/>
            <person name="Chen Y.-M."/>
            <person name="Yang Z.-W."/>
            <person name="Zhang L.-Y."/>
            <person name="Han M.-X."/>
            <person name="Xiao M."/>
            <person name="Li W.-J."/>
        </authorList>
    </citation>
    <scope>NUCLEOTIDE SEQUENCE [LARGE SCALE GENOMIC DNA]</scope>
    <source>
        <strain evidence="4">KCTC 52945</strain>
    </source>
</reference>
<comment type="caution">
    <text evidence="3">The sequence shown here is derived from an EMBL/GenBank/DDBJ whole genome shotgun (WGS) entry which is preliminary data.</text>
</comment>
<dbReference type="AlphaFoldDB" id="A0A2W2CFT1"/>
<dbReference type="InterPro" id="IPR007055">
    <property type="entry name" value="BON_dom"/>
</dbReference>
<dbReference type="InterPro" id="IPR014004">
    <property type="entry name" value="Transpt-assoc_nodulatn_dom_bac"/>
</dbReference>
<dbReference type="PROSITE" id="PS50914">
    <property type="entry name" value="BON"/>
    <property type="match status" value="1"/>
</dbReference>
<protein>
    <submittedName>
        <fullName evidence="3">Osmotic sensory protein</fullName>
    </submittedName>
</protein>
<organism evidence="3 4">
    <name type="scientific">Aestuariivirga litoralis</name>
    <dbReference type="NCBI Taxonomy" id="2650924"/>
    <lineage>
        <taxon>Bacteria</taxon>
        <taxon>Pseudomonadati</taxon>
        <taxon>Pseudomonadota</taxon>
        <taxon>Alphaproteobacteria</taxon>
        <taxon>Hyphomicrobiales</taxon>
        <taxon>Aestuariivirgaceae</taxon>
        <taxon>Aestuariivirga</taxon>
    </lineage>
</organism>
<feature type="domain" description="BON" evidence="2">
    <location>
        <begin position="139"/>
        <end position="207"/>
    </location>
</feature>
<dbReference type="Gene3D" id="3.30.1340.30">
    <property type="match status" value="1"/>
</dbReference>
<evidence type="ECO:0000256" key="1">
    <source>
        <dbReference type="SAM" id="MobiDB-lite"/>
    </source>
</evidence>
<dbReference type="SMART" id="SM00749">
    <property type="entry name" value="BON"/>
    <property type="match status" value="1"/>
</dbReference>
<dbReference type="PANTHER" id="PTHR34606:SF15">
    <property type="entry name" value="BON DOMAIN-CONTAINING PROTEIN"/>
    <property type="match status" value="1"/>
</dbReference>
<dbReference type="NCBIfam" id="NF033157">
    <property type="entry name" value="SWFGD_domain"/>
    <property type="match status" value="1"/>
</dbReference>
<accession>A0A2W2CFT1</accession>
<feature type="compositionally biased region" description="Basic and acidic residues" evidence="1">
    <location>
        <begin position="117"/>
        <end position="130"/>
    </location>
</feature>
<evidence type="ECO:0000313" key="4">
    <source>
        <dbReference type="Proteomes" id="UP000248795"/>
    </source>
</evidence>
<feature type="compositionally biased region" description="Gly residues" evidence="1">
    <location>
        <begin position="8"/>
        <end position="17"/>
    </location>
</feature>
<proteinExistence type="predicted"/>
<keyword evidence="4" id="KW-1185">Reference proteome</keyword>
<gene>
    <name evidence="3" type="ORF">DK847_02765</name>
</gene>
<dbReference type="EMBL" id="QKVK01000001">
    <property type="protein sequence ID" value="PZF79003.1"/>
    <property type="molecule type" value="Genomic_DNA"/>
</dbReference>
<sequence length="239" mass="24751">MDRDHGQSSGGRGGWGSSSGSYGQGMNRPYVGEGSYGGSRGGQGAIDDGAGGYGSRGSYGSGSYGSGTYGTGSGSGYGSGHGYGSSGYGNAQGRQGGGERGFWERAGDEVSSWFGDDDARRRREMDEHRGRGPRGYTRSDDRIREDVNDRFTDDGWLDASDIEVKVASGEVTLTGQVTSREEKRRAEDLAEAISGVKHVQNNLRVKDRNATSAQGSTTQPAPGSGSGTSTLAGSRSSGA</sequence>
<dbReference type="Proteomes" id="UP000248795">
    <property type="component" value="Unassembled WGS sequence"/>
</dbReference>
<dbReference type="Pfam" id="PF04972">
    <property type="entry name" value="BON"/>
    <property type="match status" value="1"/>
</dbReference>
<dbReference type="InterPro" id="IPR051686">
    <property type="entry name" value="Lipoprotein_DolP"/>
</dbReference>